<reference evidence="2 3" key="1">
    <citation type="submission" date="2020-09" db="EMBL/GenBank/DDBJ databases">
        <title>De no assembly of potato wild relative species, Solanum commersonii.</title>
        <authorList>
            <person name="Cho K."/>
        </authorList>
    </citation>
    <scope>NUCLEOTIDE SEQUENCE [LARGE SCALE GENOMIC DNA]</scope>
    <source>
        <strain evidence="2">LZ3.2</strain>
        <tissue evidence="2">Leaf</tissue>
    </source>
</reference>
<evidence type="ECO:0000313" key="2">
    <source>
        <dbReference type="EMBL" id="KAG5615368.1"/>
    </source>
</evidence>
<evidence type="ECO:0000256" key="1">
    <source>
        <dbReference type="SAM" id="MobiDB-lite"/>
    </source>
</evidence>
<protein>
    <submittedName>
        <fullName evidence="2">Uncharacterized protein</fullName>
    </submittedName>
</protein>
<name>A0A9J5ZT57_SOLCO</name>
<proteinExistence type="predicted"/>
<keyword evidence="3" id="KW-1185">Reference proteome</keyword>
<organism evidence="2 3">
    <name type="scientific">Solanum commersonii</name>
    <name type="common">Commerson's wild potato</name>
    <name type="synonym">Commerson's nightshade</name>
    <dbReference type="NCBI Taxonomy" id="4109"/>
    <lineage>
        <taxon>Eukaryota</taxon>
        <taxon>Viridiplantae</taxon>
        <taxon>Streptophyta</taxon>
        <taxon>Embryophyta</taxon>
        <taxon>Tracheophyta</taxon>
        <taxon>Spermatophyta</taxon>
        <taxon>Magnoliopsida</taxon>
        <taxon>eudicotyledons</taxon>
        <taxon>Gunneridae</taxon>
        <taxon>Pentapetalae</taxon>
        <taxon>asterids</taxon>
        <taxon>lamiids</taxon>
        <taxon>Solanales</taxon>
        <taxon>Solanaceae</taxon>
        <taxon>Solanoideae</taxon>
        <taxon>Solaneae</taxon>
        <taxon>Solanum</taxon>
    </lineage>
</organism>
<comment type="caution">
    <text evidence="2">The sequence shown here is derived from an EMBL/GenBank/DDBJ whole genome shotgun (WGS) entry which is preliminary data.</text>
</comment>
<dbReference type="AlphaFoldDB" id="A0A9J5ZT57"/>
<dbReference type="EMBL" id="JACXVP010000003">
    <property type="protein sequence ID" value="KAG5615368.1"/>
    <property type="molecule type" value="Genomic_DNA"/>
</dbReference>
<sequence>MKCFDYGDVGSLLPTTLRENDPRTCFKYLGVTHARCAPSSNPRHARLRARSGDQRTLVRKAPRNTKIDSPPLEPHSRSIAFERVASSRALITTKFRRCTHGARKTMYDQTLSVGQRGWCPYKNFSLPPTPLQ</sequence>
<accession>A0A9J5ZT57</accession>
<gene>
    <name evidence="2" type="ORF">H5410_015192</name>
</gene>
<dbReference type="Proteomes" id="UP000824120">
    <property type="component" value="Chromosome 3"/>
</dbReference>
<feature type="region of interest" description="Disordered" evidence="1">
    <location>
        <begin position="39"/>
        <end position="74"/>
    </location>
</feature>
<evidence type="ECO:0000313" key="3">
    <source>
        <dbReference type="Proteomes" id="UP000824120"/>
    </source>
</evidence>